<evidence type="ECO:0000313" key="7">
    <source>
        <dbReference type="EMBL" id="KAK9792729.1"/>
    </source>
</evidence>
<dbReference type="PANTHER" id="PTHR11384:SF59">
    <property type="entry name" value="LYSOSOMAL COBALAMIN TRANSPORTER ABCD4"/>
    <property type="match status" value="1"/>
</dbReference>
<dbReference type="PROSITE" id="PS50929">
    <property type="entry name" value="ABC_TM1F"/>
    <property type="match status" value="1"/>
</dbReference>
<evidence type="ECO:0000256" key="4">
    <source>
        <dbReference type="ARBA" id="ARBA00023136"/>
    </source>
</evidence>
<sequence>MLRSLAWQSAPSTLTTSQGTHYSELKFEAEGAATALPKLLVLFRRLQLLSWPLTGLAALSVFEALLVSQVGRVTGGFYTALLGEDSKRRFFALFAQAAGWFLAAAAVKSCCQYIAQQLALKWRGKLTKQLQDTCASRNGYYWLQSSIDNLDQRLIQDVSLFCTKLGDMLPILASAPFQTLFYSIWVSRLAGRAMIALYFYFVFGAVVQRVVVVRLAALVYSQEQREGAFRIAHARLRFQAEQVALAGGGPAEAAHLDHLLQKTLANQQLIVLWSWLLAAITAGLDYFGSLVTYLAIAYAVWSGIIGAKGDQGKTAGQISVAAFAMLSLAFSFSQVLDLSDRAAALLGLATRVSQPLEALDDLPESAHDLPLSSAGSQMLQHPLCKAAAKMQLIIRS</sequence>
<proteinExistence type="predicted"/>
<dbReference type="GO" id="GO:0005778">
    <property type="term" value="C:peroxisomal membrane"/>
    <property type="evidence" value="ECO:0007669"/>
    <property type="project" value="TreeGrafter"/>
</dbReference>
<dbReference type="GO" id="GO:0005524">
    <property type="term" value="F:ATP binding"/>
    <property type="evidence" value="ECO:0007669"/>
    <property type="project" value="InterPro"/>
</dbReference>
<dbReference type="AlphaFoldDB" id="A0AAW1NPR3"/>
<dbReference type="GO" id="GO:0007031">
    <property type="term" value="P:peroxisome organization"/>
    <property type="evidence" value="ECO:0007669"/>
    <property type="project" value="TreeGrafter"/>
</dbReference>
<dbReference type="GO" id="GO:0042760">
    <property type="term" value="P:very long-chain fatty acid catabolic process"/>
    <property type="evidence" value="ECO:0007669"/>
    <property type="project" value="TreeGrafter"/>
</dbReference>
<dbReference type="Pfam" id="PF06472">
    <property type="entry name" value="ABC_membrane_2"/>
    <property type="match status" value="1"/>
</dbReference>
<dbReference type="GO" id="GO:0006635">
    <property type="term" value="P:fatty acid beta-oxidation"/>
    <property type="evidence" value="ECO:0007669"/>
    <property type="project" value="TreeGrafter"/>
</dbReference>
<dbReference type="InterPro" id="IPR011527">
    <property type="entry name" value="ABC1_TM_dom"/>
</dbReference>
<dbReference type="GO" id="GO:0005324">
    <property type="term" value="F:long-chain fatty acid transmembrane transporter activity"/>
    <property type="evidence" value="ECO:0007669"/>
    <property type="project" value="TreeGrafter"/>
</dbReference>
<feature type="transmembrane region" description="Helical" evidence="5">
    <location>
        <begin position="197"/>
        <end position="220"/>
    </location>
</feature>
<name>A0AAW1NPR3_9CHLO</name>
<reference evidence="7 8" key="1">
    <citation type="journal article" date="2024" name="Nat. Commun.">
        <title>Phylogenomics reveals the evolutionary origins of lichenization in chlorophyte algae.</title>
        <authorList>
            <person name="Puginier C."/>
            <person name="Libourel C."/>
            <person name="Otte J."/>
            <person name="Skaloud P."/>
            <person name="Haon M."/>
            <person name="Grisel S."/>
            <person name="Petersen M."/>
            <person name="Berrin J.G."/>
            <person name="Delaux P.M."/>
            <person name="Dal Grande F."/>
            <person name="Keller J."/>
        </authorList>
    </citation>
    <scope>NUCLEOTIDE SEQUENCE [LARGE SCALE GENOMIC DNA]</scope>
    <source>
        <strain evidence="7 8">SAG 2036</strain>
    </source>
</reference>
<keyword evidence="2 5" id="KW-0812">Transmembrane</keyword>
<keyword evidence="1" id="KW-0813">Transport</keyword>
<evidence type="ECO:0000259" key="6">
    <source>
        <dbReference type="PROSITE" id="PS50929"/>
    </source>
</evidence>
<protein>
    <recommendedName>
        <fullName evidence="6">ABC transmembrane type-1 domain-containing protein</fullName>
    </recommendedName>
</protein>
<dbReference type="Gene3D" id="1.20.1560.10">
    <property type="entry name" value="ABC transporter type 1, transmembrane domain"/>
    <property type="match status" value="1"/>
</dbReference>
<dbReference type="Proteomes" id="UP001465755">
    <property type="component" value="Unassembled WGS sequence"/>
</dbReference>
<dbReference type="SUPFAM" id="SSF90123">
    <property type="entry name" value="ABC transporter transmembrane region"/>
    <property type="match status" value="1"/>
</dbReference>
<evidence type="ECO:0000256" key="3">
    <source>
        <dbReference type="ARBA" id="ARBA00022989"/>
    </source>
</evidence>
<evidence type="ECO:0000256" key="5">
    <source>
        <dbReference type="SAM" id="Phobius"/>
    </source>
</evidence>
<feature type="transmembrane region" description="Helical" evidence="5">
    <location>
        <begin position="270"/>
        <end position="296"/>
    </location>
</feature>
<keyword evidence="3 5" id="KW-1133">Transmembrane helix</keyword>
<evidence type="ECO:0000313" key="8">
    <source>
        <dbReference type="Proteomes" id="UP001465755"/>
    </source>
</evidence>
<comment type="caution">
    <text evidence="7">The sequence shown here is derived from an EMBL/GenBank/DDBJ whole genome shotgun (WGS) entry which is preliminary data.</text>
</comment>
<evidence type="ECO:0000256" key="2">
    <source>
        <dbReference type="ARBA" id="ARBA00022692"/>
    </source>
</evidence>
<organism evidence="7 8">
    <name type="scientific">Symbiochloris irregularis</name>
    <dbReference type="NCBI Taxonomy" id="706552"/>
    <lineage>
        <taxon>Eukaryota</taxon>
        <taxon>Viridiplantae</taxon>
        <taxon>Chlorophyta</taxon>
        <taxon>core chlorophytes</taxon>
        <taxon>Trebouxiophyceae</taxon>
        <taxon>Trebouxiales</taxon>
        <taxon>Trebouxiaceae</taxon>
        <taxon>Symbiochloris</taxon>
    </lineage>
</organism>
<feature type="transmembrane region" description="Helical" evidence="5">
    <location>
        <begin position="48"/>
        <end position="70"/>
    </location>
</feature>
<feature type="domain" description="ABC transmembrane type-1" evidence="6">
    <location>
        <begin position="55"/>
        <end position="344"/>
    </location>
</feature>
<feature type="transmembrane region" description="Helical" evidence="5">
    <location>
        <begin position="90"/>
        <end position="115"/>
    </location>
</feature>
<dbReference type="GO" id="GO:0015910">
    <property type="term" value="P:long-chain fatty acid import into peroxisome"/>
    <property type="evidence" value="ECO:0007669"/>
    <property type="project" value="TreeGrafter"/>
</dbReference>
<dbReference type="PANTHER" id="PTHR11384">
    <property type="entry name" value="ATP-BINDING CASSETTE, SUB-FAMILY D MEMBER"/>
    <property type="match status" value="1"/>
</dbReference>
<dbReference type="GO" id="GO:0140359">
    <property type="term" value="F:ABC-type transporter activity"/>
    <property type="evidence" value="ECO:0007669"/>
    <property type="project" value="InterPro"/>
</dbReference>
<evidence type="ECO:0000256" key="1">
    <source>
        <dbReference type="ARBA" id="ARBA00022448"/>
    </source>
</evidence>
<keyword evidence="4 5" id="KW-0472">Membrane</keyword>
<accession>A0AAW1NPR3</accession>
<dbReference type="EMBL" id="JALJOQ010000159">
    <property type="protein sequence ID" value="KAK9792729.1"/>
    <property type="molecule type" value="Genomic_DNA"/>
</dbReference>
<dbReference type="InterPro" id="IPR050835">
    <property type="entry name" value="ABC_transporter_sub-D"/>
</dbReference>
<dbReference type="InterPro" id="IPR036640">
    <property type="entry name" value="ABC1_TM_sf"/>
</dbReference>
<gene>
    <name evidence="7" type="ORF">WJX73_009843</name>
</gene>
<keyword evidence="8" id="KW-1185">Reference proteome</keyword>